<accession>A0A940</accession>
<feature type="transmembrane region" description="Helical" evidence="1">
    <location>
        <begin position="53"/>
        <end position="71"/>
    </location>
</feature>
<proteinExistence type="predicted"/>
<keyword evidence="1" id="KW-1133">Transmembrane helix</keyword>
<keyword evidence="1" id="KW-0812">Transmembrane</keyword>
<feature type="transmembrane region" description="Helical" evidence="1">
    <location>
        <begin position="83"/>
        <end position="101"/>
    </location>
</feature>
<evidence type="ECO:0000313" key="2">
    <source>
        <dbReference type="EMBL" id="BAF36345.1"/>
    </source>
</evidence>
<dbReference type="AlphaFoldDB" id="A0A940"/>
<evidence type="ECO:0000256" key="1">
    <source>
        <dbReference type="SAM" id="Phobius"/>
    </source>
</evidence>
<feature type="transmembrane region" description="Helical" evidence="1">
    <location>
        <begin position="122"/>
        <end position="141"/>
    </location>
</feature>
<name>A0A940_IPOTF</name>
<sequence>MTQKVLVKAYPPTPLKDDLDDYVGLRNATPQLVAIAIIGATSVVLFKKKYIDGPGFCRAFWMLMLIGSVVLDSTEDSSLTTPLILLHILVNSVGLSYWIVLDVNEYKRKKTWPSMELLFETGVWLFMVILSWAEFISWRLFKDKEFFHAYYLYPIAIALSSMIEKYLTKKWETDEGDELKPEVIGNGEKAFDDLLRSCLKDSQNDNISNFDQKINDFTRMLSILAAAQRQDDSGSSGNS</sequence>
<dbReference type="EMBL" id="AB263749">
    <property type="protein sequence ID" value="BAF36345.1"/>
    <property type="molecule type" value="Genomic_DNA"/>
</dbReference>
<reference evidence="2" key="1">
    <citation type="journal article" date="2007" name="Sex. Plant Reprod.">
        <title>Physical size of the S locus region defined by genetic recombination and genome sequencing in Ipomoea trifida, Convolvulaceae.</title>
        <authorList>
            <person name="Rahman M.H."/>
            <person name="Tsuchiya T."/>
            <person name="Suwabe K."/>
            <person name="Kohori J."/>
            <person name="Tomita R.N."/>
            <person name="Kagaya Y."/>
            <person name="Kobayashi I."/>
            <person name="Kakeda K."/>
            <person name="Kowyama Y."/>
        </authorList>
    </citation>
    <scope>NUCLEOTIDE SEQUENCE</scope>
</reference>
<protein>
    <submittedName>
        <fullName evidence="2">Uncharacterized protein</fullName>
    </submittedName>
</protein>
<keyword evidence="1" id="KW-0472">Membrane</keyword>
<feature type="transmembrane region" description="Helical" evidence="1">
    <location>
        <begin position="147"/>
        <end position="163"/>
    </location>
</feature>
<organism evidence="2">
    <name type="scientific">Ipomoea trifida</name>
    <name type="common">Morning glory</name>
    <dbReference type="NCBI Taxonomy" id="35884"/>
    <lineage>
        <taxon>Eukaryota</taxon>
        <taxon>Viridiplantae</taxon>
        <taxon>Streptophyta</taxon>
        <taxon>Embryophyta</taxon>
        <taxon>Tracheophyta</taxon>
        <taxon>Spermatophyta</taxon>
        <taxon>Magnoliopsida</taxon>
        <taxon>eudicotyledons</taxon>
        <taxon>Gunneridae</taxon>
        <taxon>Pentapetalae</taxon>
        <taxon>asterids</taxon>
        <taxon>lamiids</taxon>
        <taxon>Solanales</taxon>
        <taxon>Convolvulaceae</taxon>
        <taxon>Ipomoeeae</taxon>
        <taxon>Ipomoea</taxon>
    </lineage>
</organism>
<feature type="transmembrane region" description="Helical" evidence="1">
    <location>
        <begin position="28"/>
        <end position="46"/>
    </location>
</feature>